<evidence type="ECO:0000256" key="5">
    <source>
        <dbReference type="ARBA" id="ARBA00023125"/>
    </source>
</evidence>
<dbReference type="PRINTS" id="PR00623">
    <property type="entry name" value="HISTONEH4"/>
</dbReference>
<keyword evidence="7 8" id="KW-0544">Nucleosome core</keyword>
<protein>
    <recommendedName>
        <fullName evidence="8">Histone H4</fullName>
    </recommendedName>
</protein>
<comment type="subcellular location">
    <subcellularLocation>
        <location evidence="2">Chromosome</location>
    </subcellularLocation>
    <subcellularLocation>
        <location evidence="1">Nucleus</location>
    </subcellularLocation>
</comment>
<dbReference type="InterPro" id="IPR035425">
    <property type="entry name" value="CENP-T/H4_C"/>
</dbReference>
<dbReference type="EMBL" id="JBBWWR010000021">
    <property type="protein sequence ID" value="KAK8938249.1"/>
    <property type="molecule type" value="Genomic_DNA"/>
</dbReference>
<accession>A0ABR2LEU5</accession>
<comment type="function">
    <text evidence="8">Core component of nucleosome. Nucleosomes wrap and compact DNA into chromatin, limiting DNA accessibility to the cellular machineries which require DNA as a template. Histones thereby play a central role in transcription regulation, DNA repair, DNA replication and chromosomal stability. DNA accessibility is regulated via a complex set of post-translational modifications of histones, also called histone code, and nucleosome remodeling.</text>
</comment>
<keyword evidence="9" id="KW-0472">Membrane</keyword>
<evidence type="ECO:0000256" key="4">
    <source>
        <dbReference type="ARBA" id="ARBA00022454"/>
    </source>
</evidence>
<dbReference type="InterPro" id="IPR009072">
    <property type="entry name" value="Histone-fold"/>
</dbReference>
<feature type="domain" description="CENP-T/Histone H4 histone fold" evidence="10">
    <location>
        <begin position="144"/>
        <end position="180"/>
    </location>
</feature>
<feature type="transmembrane region" description="Helical" evidence="9">
    <location>
        <begin position="220"/>
        <end position="245"/>
    </location>
</feature>
<evidence type="ECO:0000256" key="9">
    <source>
        <dbReference type="SAM" id="Phobius"/>
    </source>
</evidence>
<dbReference type="Proteomes" id="UP001412067">
    <property type="component" value="Unassembled WGS sequence"/>
</dbReference>
<keyword evidence="5 8" id="KW-0238">DNA-binding</keyword>
<evidence type="ECO:0000256" key="8">
    <source>
        <dbReference type="RuleBase" id="RU000528"/>
    </source>
</evidence>
<keyword evidence="6 8" id="KW-0539">Nucleus</keyword>
<dbReference type="InterPro" id="IPR001951">
    <property type="entry name" value="Histone_H4"/>
</dbReference>
<dbReference type="SMART" id="SM00417">
    <property type="entry name" value="H4"/>
    <property type="match status" value="1"/>
</dbReference>
<keyword evidence="9" id="KW-0812">Transmembrane</keyword>
<dbReference type="SUPFAM" id="SSF47113">
    <property type="entry name" value="Histone-fold"/>
    <property type="match status" value="1"/>
</dbReference>
<organism evidence="11 12">
    <name type="scientific">Platanthera guangdongensis</name>
    <dbReference type="NCBI Taxonomy" id="2320717"/>
    <lineage>
        <taxon>Eukaryota</taxon>
        <taxon>Viridiplantae</taxon>
        <taxon>Streptophyta</taxon>
        <taxon>Embryophyta</taxon>
        <taxon>Tracheophyta</taxon>
        <taxon>Spermatophyta</taxon>
        <taxon>Magnoliopsida</taxon>
        <taxon>Liliopsida</taxon>
        <taxon>Asparagales</taxon>
        <taxon>Orchidaceae</taxon>
        <taxon>Orchidoideae</taxon>
        <taxon>Orchideae</taxon>
        <taxon>Orchidinae</taxon>
        <taxon>Platanthera</taxon>
    </lineage>
</organism>
<evidence type="ECO:0000256" key="3">
    <source>
        <dbReference type="ARBA" id="ARBA00006564"/>
    </source>
</evidence>
<evidence type="ECO:0000259" key="10">
    <source>
        <dbReference type="Pfam" id="PF15511"/>
    </source>
</evidence>
<evidence type="ECO:0000256" key="7">
    <source>
        <dbReference type="ARBA" id="ARBA00023269"/>
    </source>
</evidence>
<sequence>MARLRLRYPLRNRRSQGASTQYRNTLDGRLAAAFAVKKCGIGVDDWETMFFASAALLSQEQAFLRWIMGDVDNLSVPKLHHHRLFSSQPPAVEFDVATTGIGFGIVDPVGKPPEFKFTTKDHVQLGKELDLFDFDSAAETRGVLKIFLENVIRDAITYTEHARRKTVTTMDVVFALKRQNDSLQILDFSAYSSNDAVDLRFVAVLCLDWWFRVGSRRRSCVAAVLCLLAELSPIFPFVVVFYWIVQVRTSSLWSLLLRSGSSRSLLAGSIQLEIR</sequence>
<proteinExistence type="inferred from homology"/>
<evidence type="ECO:0000313" key="11">
    <source>
        <dbReference type="EMBL" id="KAK8938249.1"/>
    </source>
</evidence>
<name>A0ABR2LEU5_9ASPA</name>
<comment type="caution">
    <text evidence="11">The sequence shown here is derived from an EMBL/GenBank/DDBJ whole genome shotgun (WGS) entry which is preliminary data.</text>
</comment>
<dbReference type="PANTHER" id="PTHR10484">
    <property type="entry name" value="HISTONE H4"/>
    <property type="match status" value="1"/>
</dbReference>
<keyword evidence="12" id="KW-1185">Reference proteome</keyword>
<reference evidence="11 12" key="1">
    <citation type="journal article" date="2022" name="Nat. Plants">
        <title>Genomes of leafy and leafless Platanthera orchids illuminate the evolution of mycoheterotrophy.</title>
        <authorList>
            <person name="Li M.H."/>
            <person name="Liu K.W."/>
            <person name="Li Z."/>
            <person name="Lu H.C."/>
            <person name="Ye Q.L."/>
            <person name="Zhang D."/>
            <person name="Wang J.Y."/>
            <person name="Li Y.F."/>
            <person name="Zhong Z.M."/>
            <person name="Liu X."/>
            <person name="Yu X."/>
            <person name="Liu D.K."/>
            <person name="Tu X.D."/>
            <person name="Liu B."/>
            <person name="Hao Y."/>
            <person name="Liao X.Y."/>
            <person name="Jiang Y.T."/>
            <person name="Sun W.H."/>
            <person name="Chen J."/>
            <person name="Chen Y.Q."/>
            <person name="Ai Y."/>
            <person name="Zhai J.W."/>
            <person name="Wu S.S."/>
            <person name="Zhou Z."/>
            <person name="Hsiao Y.Y."/>
            <person name="Wu W.L."/>
            <person name="Chen Y.Y."/>
            <person name="Lin Y.F."/>
            <person name="Hsu J.L."/>
            <person name="Li C.Y."/>
            <person name="Wang Z.W."/>
            <person name="Zhao X."/>
            <person name="Zhong W.Y."/>
            <person name="Ma X.K."/>
            <person name="Ma L."/>
            <person name="Huang J."/>
            <person name="Chen G.Z."/>
            <person name="Huang M.Z."/>
            <person name="Huang L."/>
            <person name="Peng D.H."/>
            <person name="Luo Y.B."/>
            <person name="Zou S.Q."/>
            <person name="Chen S.P."/>
            <person name="Lan S."/>
            <person name="Tsai W.C."/>
            <person name="Van de Peer Y."/>
            <person name="Liu Z.J."/>
        </authorList>
    </citation>
    <scope>NUCLEOTIDE SEQUENCE [LARGE SCALE GENOMIC DNA]</scope>
    <source>
        <strain evidence="11">Lor288</strain>
    </source>
</reference>
<gene>
    <name evidence="11" type="ORF">KSP40_PGU020268</name>
</gene>
<evidence type="ECO:0000256" key="1">
    <source>
        <dbReference type="ARBA" id="ARBA00004123"/>
    </source>
</evidence>
<comment type="similarity">
    <text evidence="3 8">Belongs to the histone H4 family.</text>
</comment>
<dbReference type="CDD" id="cd22912">
    <property type="entry name" value="HFD_H4"/>
    <property type="match status" value="1"/>
</dbReference>
<keyword evidence="4 8" id="KW-0158">Chromosome</keyword>
<comment type="subunit">
    <text evidence="8">The nucleosome is a histone octamer containing two molecules each of H2A, H2B, H3 and H4 assembled in one H3-H4 heterotetramer and two H2A-H2B heterodimers. The octamer wraps approximately 147 bp of DNA.</text>
</comment>
<evidence type="ECO:0000256" key="6">
    <source>
        <dbReference type="ARBA" id="ARBA00023242"/>
    </source>
</evidence>
<dbReference type="Pfam" id="PF15511">
    <property type="entry name" value="CENP-T_C"/>
    <property type="match status" value="1"/>
</dbReference>
<evidence type="ECO:0000313" key="12">
    <source>
        <dbReference type="Proteomes" id="UP001412067"/>
    </source>
</evidence>
<keyword evidence="9" id="KW-1133">Transmembrane helix</keyword>
<dbReference type="Gene3D" id="1.10.20.10">
    <property type="entry name" value="Histone, subunit A"/>
    <property type="match status" value="1"/>
</dbReference>
<evidence type="ECO:0000256" key="2">
    <source>
        <dbReference type="ARBA" id="ARBA00004286"/>
    </source>
</evidence>